<dbReference type="Pfam" id="PF16130">
    <property type="entry name" value="DUF4842"/>
    <property type="match status" value="1"/>
</dbReference>
<comment type="caution">
    <text evidence="4">The sequence shown here is derived from an EMBL/GenBank/DDBJ whole genome shotgun (WGS) entry which is preliminary data.</text>
</comment>
<dbReference type="RefSeq" id="WP_114005500.1">
    <property type="nucleotide sequence ID" value="NZ_QGDC01000006.1"/>
</dbReference>
<feature type="domain" description="DUF4114" evidence="2">
    <location>
        <begin position="312"/>
        <end position="395"/>
    </location>
</feature>
<evidence type="ECO:0000313" key="4">
    <source>
        <dbReference type="EMBL" id="RCH54517.1"/>
    </source>
</evidence>
<dbReference type="AlphaFoldDB" id="A0A367GM16"/>
<protein>
    <recommendedName>
        <fullName evidence="6">LruC domain-containing protein</fullName>
    </recommendedName>
</protein>
<dbReference type="InterPro" id="IPR025193">
    <property type="entry name" value="DUF4114"/>
</dbReference>
<evidence type="ECO:0000259" key="3">
    <source>
        <dbReference type="Pfam" id="PF16130"/>
    </source>
</evidence>
<dbReference type="InterPro" id="IPR032295">
    <property type="entry name" value="DUF4842"/>
</dbReference>
<feature type="compositionally biased region" description="Acidic residues" evidence="1">
    <location>
        <begin position="410"/>
        <end position="424"/>
    </location>
</feature>
<evidence type="ECO:0000256" key="1">
    <source>
        <dbReference type="SAM" id="MobiDB-lite"/>
    </source>
</evidence>
<dbReference type="NCBIfam" id="TIGR04456">
    <property type="entry name" value="LruC_dom"/>
    <property type="match status" value="1"/>
</dbReference>
<proteinExistence type="predicted"/>
<keyword evidence="5" id="KW-1185">Reference proteome</keyword>
<evidence type="ECO:0000313" key="5">
    <source>
        <dbReference type="Proteomes" id="UP000253209"/>
    </source>
</evidence>
<feature type="domain" description="DUF4842" evidence="3">
    <location>
        <begin position="478"/>
        <end position="688"/>
    </location>
</feature>
<evidence type="ECO:0000259" key="2">
    <source>
        <dbReference type="Pfam" id="PF13448"/>
    </source>
</evidence>
<dbReference type="InterPro" id="IPR031025">
    <property type="entry name" value="LruC_dom"/>
</dbReference>
<sequence length="704" mass="76040">MKQLFTFALFLGIAGVASCKKDSPLNGDNKPPVVEAGKIAPDGFTFKTAKDIVVNVTLLTNTNQPLSGVKVNIYDPANVTNGSAIYSGFTDKAGKLTATVSVAAHLKQLIIDPLSAGLLRYATAAINGNATTIVIGGEAGFGGDVVITSYAAGKNNPSTASLKTFAVSPISFSYPSPYKNTKDAVYDDKNYPLDLGRPKYLLEQGDAISAALLKTVNASLPESDPLPVTHPEYLESSVTSTLNLVKKSDVWITYISEGAGNRNTLAYYTYATGSKPKQEKDIKNAKYVFPNASHAGSGGALQSGDKIKLGTFDAGISIGFILIGNAWTGSGVDLEKPRYFSDDALNPEEKASEKKHTVVLWDKLHKLFLIGFEDLPRNGGSDNDFNDLVFYITSNPVEGISNEGVPNTDPGDDQDGDGVNDDKDEFPTDATKAYTSYFPSKDAYAQVAFEDNWPAKGDYDLNDMVIDYRYKFIKNAKNEVVTLTGEFVPKAAGASFKNGFGVELPISASLVKTVTGQKAISNYIAFASNGVEAGQDKAVIVPFDNHDAVLRYADGSFLVNTKMNKDKVAGTSTTVEVTFTAPVAEESLKPSAFNPFLISNVTVNKRAIEIHLPGFTPTKLADKKYFNTKDDTSKPGEGRYYLSKENGPWAIAYNTSIIYPIEEANINKAYLHFDEWALSGGTAYADWYSNTSAGYRDNKFLYLK</sequence>
<dbReference type="Proteomes" id="UP000253209">
    <property type="component" value="Unassembled WGS sequence"/>
</dbReference>
<organism evidence="4 5">
    <name type="scientific">Mucilaginibacter hurinus</name>
    <dbReference type="NCBI Taxonomy" id="2201324"/>
    <lineage>
        <taxon>Bacteria</taxon>
        <taxon>Pseudomonadati</taxon>
        <taxon>Bacteroidota</taxon>
        <taxon>Sphingobacteriia</taxon>
        <taxon>Sphingobacteriales</taxon>
        <taxon>Sphingobacteriaceae</taxon>
        <taxon>Mucilaginibacter</taxon>
    </lineage>
</organism>
<feature type="region of interest" description="Disordered" evidence="1">
    <location>
        <begin position="399"/>
        <end position="426"/>
    </location>
</feature>
<dbReference type="OrthoDB" id="1204817at2"/>
<accession>A0A367GM16</accession>
<dbReference type="EMBL" id="QGDC01000006">
    <property type="protein sequence ID" value="RCH54517.1"/>
    <property type="molecule type" value="Genomic_DNA"/>
</dbReference>
<dbReference type="PROSITE" id="PS51257">
    <property type="entry name" value="PROKAR_LIPOPROTEIN"/>
    <property type="match status" value="1"/>
</dbReference>
<reference evidence="4 5" key="1">
    <citation type="submission" date="2018-05" db="EMBL/GenBank/DDBJ databases">
        <title>Mucilaginibacter hurinus sp. nov., isolated from briquette warehouse soil.</title>
        <authorList>
            <person name="Choi L."/>
        </authorList>
    </citation>
    <scope>NUCLEOTIDE SEQUENCE [LARGE SCALE GENOMIC DNA]</scope>
    <source>
        <strain evidence="4 5">ZR32</strain>
    </source>
</reference>
<gene>
    <name evidence="4" type="ORF">DJ568_11885</name>
</gene>
<evidence type="ECO:0008006" key="6">
    <source>
        <dbReference type="Google" id="ProtNLM"/>
    </source>
</evidence>
<name>A0A367GM16_9SPHI</name>
<dbReference type="Pfam" id="PF13448">
    <property type="entry name" value="DUF4114"/>
    <property type="match status" value="1"/>
</dbReference>